<sequence length="165" mass="18187">MSNIHNLPLVLKGVSVEPLRLPLVYWIPLISGSLKFNVNGAVLGGILIEHVGQSLIIFSKSTVFVDGPTTELLTVKEALNLFIYSRCANSHSLYIESNCSNVVSWFQRPRSTPSSFKQSIDSCISTCAGCDRSVVLVPRECNGCADILAKRRINRHIGFESIWHG</sequence>
<dbReference type="InterPro" id="IPR012337">
    <property type="entry name" value="RNaseH-like_sf"/>
</dbReference>
<keyword evidence="3" id="KW-1185">Reference proteome</keyword>
<evidence type="ECO:0000259" key="1">
    <source>
        <dbReference type="Pfam" id="PF13456"/>
    </source>
</evidence>
<reference evidence="2 3" key="1">
    <citation type="journal article" date="2024" name="G3 (Bethesda)">
        <title>Genome assembly of Hibiscus sabdariffa L. provides insights into metabolisms of medicinal natural products.</title>
        <authorList>
            <person name="Kim T."/>
        </authorList>
    </citation>
    <scope>NUCLEOTIDE SEQUENCE [LARGE SCALE GENOMIC DNA]</scope>
    <source>
        <strain evidence="2">TK-2024</strain>
        <tissue evidence="2">Old leaves</tissue>
    </source>
</reference>
<name>A0ABR2T716_9ROSI</name>
<dbReference type="Proteomes" id="UP001396334">
    <property type="component" value="Unassembled WGS sequence"/>
</dbReference>
<organism evidence="2 3">
    <name type="scientific">Hibiscus sabdariffa</name>
    <name type="common">roselle</name>
    <dbReference type="NCBI Taxonomy" id="183260"/>
    <lineage>
        <taxon>Eukaryota</taxon>
        <taxon>Viridiplantae</taxon>
        <taxon>Streptophyta</taxon>
        <taxon>Embryophyta</taxon>
        <taxon>Tracheophyta</taxon>
        <taxon>Spermatophyta</taxon>
        <taxon>Magnoliopsida</taxon>
        <taxon>eudicotyledons</taxon>
        <taxon>Gunneridae</taxon>
        <taxon>Pentapetalae</taxon>
        <taxon>rosids</taxon>
        <taxon>malvids</taxon>
        <taxon>Malvales</taxon>
        <taxon>Malvaceae</taxon>
        <taxon>Malvoideae</taxon>
        <taxon>Hibiscus</taxon>
    </lineage>
</organism>
<protein>
    <recommendedName>
        <fullName evidence="1">RNase H type-1 domain-containing protein</fullName>
    </recommendedName>
</protein>
<dbReference type="PANTHER" id="PTHR33033:SF118">
    <property type="entry name" value="OS02G0175302 PROTEIN"/>
    <property type="match status" value="1"/>
</dbReference>
<feature type="domain" description="RNase H type-1" evidence="1">
    <location>
        <begin position="32"/>
        <end position="151"/>
    </location>
</feature>
<evidence type="ECO:0000313" key="2">
    <source>
        <dbReference type="EMBL" id="KAK9033271.1"/>
    </source>
</evidence>
<dbReference type="Pfam" id="PF13456">
    <property type="entry name" value="RVT_3"/>
    <property type="match status" value="1"/>
</dbReference>
<comment type="caution">
    <text evidence="2">The sequence shown here is derived from an EMBL/GenBank/DDBJ whole genome shotgun (WGS) entry which is preliminary data.</text>
</comment>
<accession>A0ABR2T716</accession>
<dbReference type="PANTHER" id="PTHR33033">
    <property type="entry name" value="POLYNUCLEOTIDYL TRANSFERASE, RIBONUCLEASE H-LIKE SUPERFAMILY PROTEIN-RELATED"/>
    <property type="match status" value="1"/>
</dbReference>
<proteinExistence type="predicted"/>
<dbReference type="EMBL" id="JBBPBN010000008">
    <property type="protein sequence ID" value="KAK9033271.1"/>
    <property type="molecule type" value="Genomic_DNA"/>
</dbReference>
<dbReference type="InterPro" id="IPR002156">
    <property type="entry name" value="RNaseH_domain"/>
</dbReference>
<gene>
    <name evidence="2" type="ORF">V6N11_018304</name>
</gene>
<dbReference type="SUPFAM" id="SSF53098">
    <property type="entry name" value="Ribonuclease H-like"/>
    <property type="match status" value="1"/>
</dbReference>
<evidence type="ECO:0000313" key="3">
    <source>
        <dbReference type="Proteomes" id="UP001396334"/>
    </source>
</evidence>